<keyword evidence="2" id="KW-1185">Reference proteome</keyword>
<gene>
    <name evidence="1" type="ORF">KSF_004910</name>
</gene>
<reference evidence="1" key="1">
    <citation type="submission" date="2020-10" db="EMBL/GenBank/DDBJ databases">
        <title>Taxonomic study of unclassified bacteria belonging to the class Ktedonobacteria.</title>
        <authorList>
            <person name="Yabe S."/>
            <person name="Wang C.M."/>
            <person name="Zheng Y."/>
            <person name="Sakai Y."/>
            <person name="Cavaletti L."/>
            <person name="Monciardini P."/>
            <person name="Donadio S."/>
        </authorList>
    </citation>
    <scope>NUCLEOTIDE SEQUENCE</scope>
    <source>
        <strain evidence="1">ID150040</strain>
    </source>
</reference>
<comment type="caution">
    <text evidence="1">The sequence shown here is derived from an EMBL/GenBank/DDBJ whole genome shotgun (WGS) entry which is preliminary data.</text>
</comment>
<sequence>MALLGEEGRTDYLAWLNKHMKLLPASDSLRTVVRAAMRDGCVSRLSWRDLLTWQEWGYPLWGLRLLTPLIPSAPHRLSQLSWLG</sequence>
<proteinExistence type="predicted"/>
<name>A0A8J3MZG9_9CHLR</name>
<dbReference type="AlphaFoldDB" id="A0A8J3MZG9"/>
<accession>A0A8J3MZG9</accession>
<dbReference type="EMBL" id="BNJK01000001">
    <property type="protein sequence ID" value="GHO90443.1"/>
    <property type="molecule type" value="Genomic_DNA"/>
</dbReference>
<dbReference type="Proteomes" id="UP000597444">
    <property type="component" value="Unassembled WGS sequence"/>
</dbReference>
<organism evidence="1 2">
    <name type="scientific">Reticulibacter mediterranei</name>
    <dbReference type="NCBI Taxonomy" id="2778369"/>
    <lineage>
        <taxon>Bacteria</taxon>
        <taxon>Bacillati</taxon>
        <taxon>Chloroflexota</taxon>
        <taxon>Ktedonobacteria</taxon>
        <taxon>Ktedonobacterales</taxon>
        <taxon>Reticulibacteraceae</taxon>
        <taxon>Reticulibacter</taxon>
    </lineage>
</organism>
<evidence type="ECO:0000313" key="2">
    <source>
        <dbReference type="Proteomes" id="UP000597444"/>
    </source>
</evidence>
<protein>
    <submittedName>
        <fullName evidence="1">Uncharacterized protein</fullName>
    </submittedName>
</protein>
<evidence type="ECO:0000313" key="1">
    <source>
        <dbReference type="EMBL" id="GHO90443.1"/>
    </source>
</evidence>